<evidence type="ECO:0000313" key="2">
    <source>
        <dbReference type="Proteomes" id="UP000054387"/>
    </source>
</evidence>
<dbReference type="RefSeq" id="WP_058581890.1">
    <property type="nucleotide sequence ID" value="NZ_LOPU01000018.1"/>
</dbReference>
<organism evidence="1 2">
    <name type="scientific">Haloprofundus marisrubri</name>
    <dbReference type="NCBI Taxonomy" id="1514971"/>
    <lineage>
        <taxon>Archaea</taxon>
        <taxon>Methanobacteriati</taxon>
        <taxon>Methanobacteriota</taxon>
        <taxon>Stenosarchaea group</taxon>
        <taxon>Halobacteria</taxon>
        <taxon>Halobacteriales</taxon>
        <taxon>Haloferacaceae</taxon>
        <taxon>Haloprofundus</taxon>
    </lineage>
</organism>
<dbReference type="EMBL" id="LOPU01000018">
    <property type="protein sequence ID" value="KTG10536.1"/>
    <property type="molecule type" value="Genomic_DNA"/>
</dbReference>
<accession>A0A0W1RAT0</accession>
<sequence>MPLELTAADAARYRLRSQRLAPRATETSVGELLTSVCGVQAQEKPAAALGVRARSESLTESDLERALYKERSVVRTWCMRGTFHLVAAADLPLYLSLFGETFAARGPEPKRLEAMGLDERDIDRALDAIRDALREDGPLTREELATRLREDGIDADPESQAPYFLVRRAALLGILCEVGLKEGTIAYDLLSEWVSVADPPDRQDALVELARRYLRAFQPASMNDFAAWSGLYMRDVRHAWGLVADETTEVLVERQPAEMLTDDVDAYESVAESDATDPLRLLPGYDSFLLGYEKERRPVPREYEKQVWPGAGVIRPTVVADGEVVGTWRLDRTRATPAVVVDPFDSVDPELDAPLRDEIEDVGRFLDTEIDLRVSD</sequence>
<reference evidence="1 2" key="1">
    <citation type="submission" date="2015-12" db="EMBL/GenBank/DDBJ databases">
        <title>Haloprofundus marisrubri gen. nov., sp. nov., an extremely halophilic archaeon isolated from the Discovery deep brine-seawater interface in the Red Sea.</title>
        <authorList>
            <person name="Zhang G."/>
            <person name="Stingl U."/>
            <person name="Rashid M."/>
        </authorList>
    </citation>
    <scope>NUCLEOTIDE SEQUENCE [LARGE SCALE GENOMIC DNA]</scope>
    <source>
        <strain evidence="1 2">SB9</strain>
    </source>
</reference>
<evidence type="ECO:0008006" key="3">
    <source>
        <dbReference type="Google" id="ProtNLM"/>
    </source>
</evidence>
<name>A0A0W1RAT0_9EURY</name>
<gene>
    <name evidence="1" type="ORF">AUR64_12625</name>
</gene>
<dbReference type="Pfam" id="PF06224">
    <property type="entry name" value="AlkZ-like"/>
    <property type="match status" value="1"/>
</dbReference>
<dbReference type="Proteomes" id="UP000054387">
    <property type="component" value="Unassembled WGS sequence"/>
</dbReference>
<dbReference type="AlphaFoldDB" id="A0A0W1RAT0"/>
<evidence type="ECO:0000313" key="1">
    <source>
        <dbReference type="EMBL" id="KTG10536.1"/>
    </source>
</evidence>
<dbReference type="InterPro" id="IPR009351">
    <property type="entry name" value="AlkZ-like"/>
</dbReference>
<dbReference type="OrthoDB" id="303731at2157"/>
<comment type="caution">
    <text evidence="1">The sequence shown here is derived from an EMBL/GenBank/DDBJ whole genome shotgun (WGS) entry which is preliminary data.</text>
</comment>
<keyword evidence="2" id="KW-1185">Reference proteome</keyword>
<protein>
    <recommendedName>
        <fullName evidence="3">Winged helix DNA-binding domain-containing protein</fullName>
    </recommendedName>
</protein>
<proteinExistence type="predicted"/>
<dbReference type="PANTHER" id="PTHR38479">
    <property type="entry name" value="LMO0824 PROTEIN"/>
    <property type="match status" value="1"/>
</dbReference>
<dbReference type="PANTHER" id="PTHR38479:SF2">
    <property type="entry name" value="WINGED HELIX DNA-BINDING DOMAIN-CONTAINING PROTEIN"/>
    <property type="match status" value="1"/>
</dbReference>